<keyword evidence="2" id="KW-0808">Transferase</keyword>
<reference evidence="2 3" key="1">
    <citation type="submission" date="2020-01" db="EMBL/GenBank/DDBJ databases">
        <title>Complete and circular genome sequences of six lactobacillus isolates from horses.</title>
        <authorList>
            <person name="Hassan H.M."/>
        </authorList>
    </citation>
    <scope>NUCLEOTIDE SEQUENCE [LARGE SCALE GENOMIC DNA]</scope>
    <source>
        <strain evidence="2 3">1A</strain>
    </source>
</reference>
<evidence type="ECO:0000313" key="2">
    <source>
        <dbReference type="EMBL" id="QLL77718.1"/>
    </source>
</evidence>
<dbReference type="Pfam" id="PF13649">
    <property type="entry name" value="Methyltransf_25"/>
    <property type="match status" value="1"/>
</dbReference>
<feature type="domain" description="Methyltransferase" evidence="1">
    <location>
        <begin position="38"/>
        <end position="133"/>
    </location>
</feature>
<proteinExistence type="predicted"/>
<dbReference type="AlphaFoldDB" id="A0A7H9EJ40"/>
<gene>
    <name evidence="2" type="ORF">GTO87_03355</name>
</gene>
<dbReference type="GO" id="GO:0008168">
    <property type="term" value="F:methyltransferase activity"/>
    <property type="evidence" value="ECO:0007669"/>
    <property type="project" value="UniProtKB-KW"/>
</dbReference>
<accession>A0A7H9EJ40</accession>
<sequence>MIYTTFAQLYDNLMDPTMYEHWLDFVKRSQIPTTANLLDLACGSGRQAVKLKQAGYQHVTGLDLSEEMLALAAMHAQEAQLDLPLIAGNMLNLQDLPLYDCVVCFADSLCYLADEAEVQQAMLEVCQHLNAGGKFLFDVITPYQTDVGYADYMYNYQDEETAFMWESYHGDVPASVIHELTFFVRDNDRRYEKLTETHYQRTYSLDKYRAMLKHAGFKKVDVSADFGMAKPQADTNRWFFVCEK</sequence>
<dbReference type="GO" id="GO:0032259">
    <property type="term" value="P:methylation"/>
    <property type="evidence" value="ECO:0007669"/>
    <property type="project" value="UniProtKB-KW"/>
</dbReference>
<dbReference type="SUPFAM" id="SSF53335">
    <property type="entry name" value="S-adenosyl-L-methionine-dependent methyltransferases"/>
    <property type="match status" value="1"/>
</dbReference>
<dbReference type="KEGG" id="lsw:GTO87_03355"/>
<evidence type="ECO:0000313" key="3">
    <source>
        <dbReference type="Proteomes" id="UP000510886"/>
    </source>
</evidence>
<dbReference type="InterPro" id="IPR041698">
    <property type="entry name" value="Methyltransf_25"/>
</dbReference>
<dbReference type="EMBL" id="CP047418">
    <property type="protein sequence ID" value="QLL77718.1"/>
    <property type="molecule type" value="Genomic_DNA"/>
</dbReference>
<dbReference type="PANTHER" id="PTHR43464">
    <property type="entry name" value="METHYLTRANSFERASE"/>
    <property type="match status" value="1"/>
</dbReference>
<keyword evidence="2" id="KW-0489">Methyltransferase</keyword>
<organism evidence="2 3">
    <name type="scientific">Ligilactobacillus saerimneri</name>
    <dbReference type="NCBI Taxonomy" id="228229"/>
    <lineage>
        <taxon>Bacteria</taxon>
        <taxon>Bacillati</taxon>
        <taxon>Bacillota</taxon>
        <taxon>Bacilli</taxon>
        <taxon>Lactobacillales</taxon>
        <taxon>Lactobacillaceae</taxon>
        <taxon>Ligilactobacillus</taxon>
    </lineage>
</organism>
<dbReference type="Gene3D" id="3.40.50.150">
    <property type="entry name" value="Vaccinia Virus protein VP39"/>
    <property type="match status" value="1"/>
</dbReference>
<dbReference type="InterPro" id="IPR029063">
    <property type="entry name" value="SAM-dependent_MTases_sf"/>
</dbReference>
<dbReference type="Proteomes" id="UP000510886">
    <property type="component" value="Chromosome"/>
</dbReference>
<dbReference type="Gene3D" id="2.20.25.110">
    <property type="entry name" value="S-adenosyl-L-methionine-dependent methyltransferases"/>
    <property type="match status" value="1"/>
</dbReference>
<evidence type="ECO:0000259" key="1">
    <source>
        <dbReference type="Pfam" id="PF13649"/>
    </source>
</evidence>
<name>A0A7H9EJ40_9LACO</name>
<dbReference type="PANTHER" id="PTHR43464:SF75">
    <property type="entry name" value="METHYLTRANSFERASE TYPE 11"/>
    <property type="match status" value="1"/>
</dbReference>
<dbReference type="CDD" id="cd02440">
    <property type="entry name" value="AdoMet_MTases"/>
    <property type="match status" value="1"/>
</dbReference>
<protein>
    <submittedName>
        <fullName evidence="2">Methyltransferase domain-containing protein</fullName>
    </submittedName>
</protein>
<dbReference type="RefSeq" id="WP_180849506.1">
    <property type="nucleotide sequence ID" value="NZ_CP047418.1"/>
</dbReference>